<reference evidence="2" key="1">
    <citation type="submission" date="2021-01" db="EMBL/GenBank/DDBJ databases">
        <authorList>
            <person name="Li R."/>
            <person name="Bekaert M."/>
        </authorList>
    </citation>
    <scope>NUCLEOTIDE SEQUENCE</scope>
    <source>
        <strain evidence="2">Farmed</strain>
    </source>
</reference>
<feature type="compositionally biased region" description="Polar residues" evidence="1">
    <location>
        <begin position="180"/>
        <end position="198"/>
    </location>
</feature>
<keyword evidence="3" id="KW-1185">Reference proteome</keyword>
<sequence>MTTPHPAISFLPNVLPQLFFFFPMPPACTSALPFYSSLLSSFSNLFFSIKSLTTPPLPTYLFSFRLYFSFLFRLSPLSLSQNYHTNSPNSRVTLKFLNDSIELLKRKIIPNPGTNFSEPPSTDTSSGKNKIFLLSINQAQGLWEEQNLRRLGRNRSNNGQWGEAQPPQPLPIFAPIPPSAQENSPHPLNSCSLFTDHI</sequence>
<evidence type="ECO:0000313" key="3">
    <source>
        <dbReference type="Proteomes" id="UP000597762"/>
    </source>
</evidence>
<name>A0A812CA08_ACAPH</name>
<dbReference type="AlphaFoldDB" id="A0A812CA08"/>
<dbReference type="EMBL" id="CAHIKZ030001263">
    <property type="protein sequence ID" value="CAE1258130.1"/>
    <property type="molecule type" value="Genomic_DNA"/>
</dbReference>
<evidence type="ECO:0000256" key="1">
    <source>
        <dbReference type="SAM" id="MobiDB-lite"/>
    </source>
</evidence>
<evidence type="ECO:0000313" key="2">
    <source>
        <dbReference type="EMBL" id="CAE1258130.1"/>
    </source>
</evidence>
<gene>
    <name evidence="2" type="ORF">SPHA_31077</name>
</gene>
<proteinExistence type="predicted"/>
<dbReference type="Proteomes" id="UP000597762">
    <property type="component" value="Unassembled WGS sequence"/>
</dbReference>
<comment type="caution">
    <text evidence="2">The sequence shown here is derived from an EMBL/GenBank/DDBJ whole genome shotgun (WGS) entry which is preliminary data.</text>
</comment>
<protein>
    <submittedName>
        <fullName evidence="2">Uncharacterized protein</fullName>
    </submittedName>
</protein>
<feature type="region of interest" description="Disordered" evidence="1">
    <location>
        <begin position="176"/>
        <end position="198"/>
    </location>
</feature>
<organism evidence="2 3">
    <name type="scientific">Acanthosepion pharaonis</name>
    <name type="common">Pharaoh cuttlefish</name>
    <name type="synonym">Sepia pharaonis</name>
    <dbReference type="NCBI Taxonomy" id="158019"/>
    <lineage>
        <taxon>Eukaryota</taxon>
        <taxon>Metazoa</taxon>
        <taxon>Spiralia</taxon>
        <taxon>Lophotrochozoa</taxon>
        <taxon>Mollusca</taxon>
        <taxon>Cephalopoda</taxon>
        <taxon>Coleoidea</taxon>
        <taxon>Decapodiformes</taxon>
        <taxon>Sepiida</taxon>
        <taxon>Sepiina</taxon>
        <taxon>Sepiidae</taxon>
        <taxon>Acanthosepion</taxon>
    </lineage>
</organism>
<accession>A0A812CA08</accession>